<accession>A0A6A3CKP1</accession>
<dbReference type="GO" id="GO:0003676">
    <property type="term" value="F:nucleic acid binding"/>
    <property type="evidence" value="ECO:0007669"/>
    <property type="project" value="InterPro"/>
</dbReference>
<dbReference type="Proteomes" id="UP000436088">
    <property type="component" value="Unassembled WGS sequence"/>
</dbReference>
<evidence type="ECO:0000259" key="1">
    <source>
        <dbReference type="Pfam" id="PF13456"/>
    </source>
</evidence>
<dbReference type="PANTHER" id="PTHR47723:SF19">
    <property type="entry name" value="POLYNUCLEOTIDYL TRANSFERASE, RIBONUCLEASE H-LIKE SUPERFAMILY PROTEIN"/>
    <property type="match status" value="1"/>
</dbReference>
<dbReference type="PANTHER" id="PTHR47723">
    <property type="entry name" value="OS05G0353850 PROTEIN"/>
    <property type="match status" value="1"/>
</dbReference>
<feature type="domain" description="RNase H type-1" evidence="1">
    <location>
        <begin position="26"/>
        <end position="141"/>
    </location>
</feature>
<reference evidence="2" key="1">
    <citation type="submission" date="2019-09" db="EMBL/GenBank/DDBJ databases">
        <title>Draft genome information of white flower Hibiscus syriacus.</title>
        <authorList>
            <person name="Kim Y.-M."/>
        </authorList>
    </citation>
    <scope>NUCLEOTIDE SEQUENCE [LARGE SCALE GENOMIC DNA]</scope>
    <source>
        <strain evidence="2">YM2019G1</strain>
    </source>
</reference>
<evidence type="ECO:0000313" key="2">
    <source>
        <dbReference type="EMBL" id="KAE8727951.1"/>
    </source>
</evidence>
<dbReference type="InterPro" id="IPR044730">
    <property type="entry name" value="RNase_H-like_dom_plant"/>
</dbReference>
<dbReference type="InterPro" id="IPR036397">
    <property type="entry name" value="RNaseH_sf"/>
</dbReference>
<comment type="caution">
    <text evidence="2">The sequence shown here is derived from an EMBL/GenBank/DDBJ whole genome shotgun (WGS) entry which is preliminary data.</text>
</comment>
<dbReference type="Pfam" id="PF13456">
    <property type="entry name" value="RVT_3"/>
    <property type="match status" value="1"/>
</dbReference>
<dbReference type="CDD" id="cd06222">
    <property type="entry name" value="RNase_H_like"/>
    <property type="match status" value="1"/>
</dbReference>
<dbReference type="InterPro" id="IPR012337">
    <property type="entry name" value="RNaseH-like_sf"/>
</dbReference>
<sequence length="170" mass="19132">MLDFAWLLGDDFIAAQLSTDKRQFDRTNSLAVIGVIASDHHGLVVEGHARKMEGTFTEELVEATTFIGRIKMAIKNGWDKVDIEGDSYVVVNRLLSFKPDLSFVGFHLRQVRDLLQKRTKFKVLVVPQKANRVAHELARWAVVSGSSTWFVSYVPCYISNLVVHEAVGID</sequence>
<organism evidence="2 3">
    <name type="scientific">Hibiscus syriacus</name>
    <name type="common">Rose of Sharon</name>
    <dbReference type="NCBI Taxonomy" id="106335"/>
    <lineage>
        <taxon>Eukaryota</taxon>
        <taxon>Viridiplantae</taxon>
        <taxon>Streptophyta</taxon>
        <taxon>Embryophyta</taxon>
        <taxon>Tracheophyta</taxon>
        <taxon>Spermatophyta</taxon>
        <taxon>Magnoliopsida</taxon>
        <taxon>eudicotyledons</taxon>
        <taxon>Gunneridae</taxon>
        <taxon>Pentapetalae</taxon>
        <taxon>rosids</taxon>
        <taxon>malvids</taxon>
        <taxon>Malvales</taxon>
        <taxon>Malvaceae</taxon>
        <taxon>Malvoideae</taxon>
        <taxon>Hibiscus</taxon>
    </lineage>
</organism>
<dbReference type="InterPro" id="IPR002156">
    <property type="entry name" value="RNaseH_domain"/>
</dbReference>
<name>A0A6A3CKP1_HIBSY</name>
<evidence type="ECO:0000313" key="3">
    <source>
        <dbReference type="Proteomes" id="UP000436088"/>
    </source>
</evidence>
<gene>
    <name evidence="2" type="ORF">F3Y22_tig00004988pilonHSYRG00004</name>
</gene>
<dbReference type="Gene3D" id="3.30.420.10">
    <property type="entry name" value="Ribonuclease H-like superfamily/Ribonuclease H"/>
    <property type="match status" value="1"/>
</dbReference>
<protein>
    <recommendedName>
        <fullName evidence="1">RNase H type-1 domain-containing protein</fullName>
    </recommendedName>
</protein>
<dbReference type="SUPFAM" id="SSF53098">
    <property type="entry name" value="Ribonuclease H-like"/>
    <property type="match status" value="1"/>
</dbReference>
<dbReference type="EMBL" id="VEPZ02000287">
    <property type="protein sequence ID" value="KAE8727951.1"/>
    <property type="molecule type" value="Genomic_DNA"/>
</dbReference>
<dbReference type="InterPro" id="IPR053151">
    <property type="entry name" value="RNase_H-like"/>
</dbReference>
<proteinExistence type="predicted"/>
<dbReference type="GO" id="GO:0004523">
    <property type="term" value="F:RNA-DNA hybrid ribonuclease activity"/>
    <property type="evidence" value="ECO:0007669"/>
    <property type="project" value="InterPro"/>
</dbReference>
<keyword evidence="3" id="KW-1185">Reference proteome</keyword>
<dbReference type="AlphaFoldDB" id="A0A6A3CKP1"/>